<dbReference type="InterPro" id="IPR053006">
    <property type="entry name" value="Meiosis_regulatory"/>
</dbReference>
<dbReference type="PANTHER" id="PTHR28094:SF1">
    <property type="entry name" value="MEIOTICALLY UP-REGULATED GENE 113 PROTEIN"/>
    <property type="match status" value="1"/>
</dbReference>
<evidence type="ECO:0000313" key="4">
    <source>
        <dbReference type="Proteomes" id="UP000799424"/>
    </source>
</evidence>
<feature type="domain" description="Bacteriophage T5 Orf172 DNA-binding" evidence="2">
    <location>
        <begin position="477"/>
        <end position="563"/>
    </location>
</feature>
<name>A0A6A7AHQ3_9PLEO</name>
<dbReference type="AlphaFoldDB" id="A0A6A7AHQ3"/>
<dbReference type="OrthoDB" id="2417614at2759"/>
<feature type="compositionally biased region" description="Basic and acidic residues" evidence="1">
    <location>
        <begin position="613"/>
        <end position="623"/>
    </location>
</feature>
<keyword evidence="4" id="KW-1185">Reference proteome</keyword>
<dbReference type="SMART" id="SM00974">
    <property type="entry name" value="T5orf172"/>
    <property type="match status" value="1"/>
</dbReference>
<feature type="compositionally biased region" description="Low complexity" evidence="1">
    <location>
        <begin position="87"/>
        <end position="108"/>
    </location>
</feature>
<dbReference type="InterPro" id="IPR018306">
    <property type="entry name" value="Phage_T5_Orf172_DNA-bd"/>
</dbReference>
<feature type="compositionally biased region" description="Basic residues" evidence="1">
    <location>
        <begin position="624"/>
        <end position="637"/>
    </location>
</feature>
<dbReference type="PANTHER" id="PTHR28094">
    <property type="entry name" value="MEIOTICALLY UP-REGULATED GENE 113 PROTEIN"/>
    <property type="match status" value="1"/>
</dbReference>
<dbReference type="EMBL" id="MU006216">
    <property type="protein sequence ID" value="KAF2832832.1"/>
    <property type="molecule type" value="Genomic_DNA"/>
</dbReference>
<evidence type="ECO:0000256" key="1">
    <source>
        <dbReference type="SAM" id="MobiDB-lite"/>
    </source>
</evidence>
<feature type="region of interest" description="Disordered" evidence="1">
    <location>
        <begin position="84"/>
        <end position="136"/>
    </location>
</feature>
<feature type="compositionally biased region" description="Low complexity" evidence="1">
    <location>
        <begin position="412"/>
        <end position="426"/>
    </location>
</feature>
<feature type="region of interest" description="Disordered" evidence="1">
    <location>
        <begin position="395"/>
        <end position="433"/>
    </location>
</feature>
<reference evidence="3" key="1">
    <citation type="journal article" date="2020" name="Stud. Mycol.">
        <title>101 Dothideomycetes genomes: a test case for predicting lifestyles and emergence of pathogens.</title>
        <authorList>
            <person name="Haridas S."/>
            <person name="Albert R."/>
            <person name="Binder M."/>
            <person name="Bloem J."/>
            <person name="Labutti K."/>
            <person name="Salamov A."/>
            <person name="Andreopoulos B."/>
            <person name="Baker S."/>
            <person name="Barry K."/>
            <person name="Bills G."/>
            <person name="Bluhm B."/>
            <person name="Cannon C."/>
            <person name="Castanera R."/>
            <person name="Culley D."/>
            <person name="Daum C."/>
            <person name="Ezra D."/>
            <person name="Gonzalez J."/>
            <person name="Henrissat B."/>
            <person name="Kuo A."/>
            <person name="Liang C."/>
            <person name="Lipzen A."/>
            <person name="Lutzoni F."/>
            <person name="Magnuson J."/>
            <person name="Mondo S."/>
            <person name="Nolan M."/>
            <person name="Ohm R."/>
            <person name="Pangilinan J."/>
            <person name="Park H.-J."/>
            <person name="Ramirez L."/>
            <person name="Alfaro M."/>
            <person name="Sun H."/>
            <person name="Tritt A."/>
            <person name="Yoshinaga Y."/>
            <person name="Zwiers L.-H."/>
            <person name="Turgeon B."/>
            <person name="Goodwin S."/>
            <person name="Spatafora J."/>
            <person name="Crous P."/>
            <person name="Grigoriev I."/>
        </authorList>
    </citation>
    <scope>NUCLEOTIDE SEQUENCE</scope>
    <source>
        <strain evidence="3">CBS 113818</strain>
    </source>
</reference>
<accession>A0A6A7AHQ3</accession>
<organism evidence="3 4">
    <name type="scientific">Ophiobolus disseminans</name>
    <dbReference type="NCBI Taxonomy" id="1469910"/>
    <lineage>
        <taxon>Eukaryota</taxon>
        <taxon>Fungi</taxon>
        <taxon>Dikarya</taxon>
        <taxon>Ascomycota</taxon>
        <taxon>Pezizomycotina</taxon>
        <taxon>Dothideomycetes</taxon>
        <taxon>Pleosporomycetidae</taxon>
        <taxon>Pleosporales</taxon>
        <taxon>Pleosporineae</taxon>
        <taxon>Phaeosphaeriaceae</taxon>
        <taxon>Ophiobolus</taxon>
    </lineage>
</organism>
<dbReference type="Proteomes" id="UP000799424">
    <property type="component" value="Unassembled WGS sequence"/>
</dbReference>
<evidence type="ECO:0000313" key="3">
    <source>
        <dbReference type="EMBL" id="KAF2832832.1"/>
    </source>
</evidence>
<gene>
    <name evidence="3" type="ORF">CC86DRAFT_399496</name>
</gene>
<proteinExistence type="predicted"/>
<sequence length="637" mass="71620">MASHSITDKKEVLQTLSEYKASTQKTHLCDKIPHHGLSSSRTSTIVDNCFDQPAKGILDLTGHGPYDVTEQHSTTETILESLYHRNPGSPALSPASSSSTVASPGDASNFWDSPKTPHYHRGGKKSSIEALTPETPPTTLSVVSRQQVVFTPPSLLSKRITIFGDIEARITRSKAQDISSAGEVDEFTPQKLVRGWTAKFLEIAAEHATAAQEYSLQPTFNFTNSPNSRAYVGSARNKLRCDVKEESTDIPVKVQKSVEELKKTAISHKEPLCAETNSLLEHIIPWSIHARLKESSLCCVASLIKNPHQRCTYAAKGSLDRVEQVFRNLSRSNVEHDYAAILKHVEDLMHAAQCGRHRNSADTRLDKLRAQAPDLADLSSNKRSSISVWVDAISNPSAPQQHDTQSDDKPVSTKSSSSKTTRSPSPNVRLSYSLTFTPYQPKSQARTSIQKALLSIITQPLKPTDKKHGFIYIFWDVEHFGMVKIGHTKDLQARLKQWNTQCKRTHNYHGELPEVPHVSRIERLIHVELKDRRKQRLCEGCGVMHMEWFEAREEHAVRVFHKWQTWIEKRPYALDQNTGEWRVRDEMMAELVRVCEPVEEVVEVRQQGLRRRDCGMGGKEKGKGKGKKKRGGVRGAM</sequence>
<protein>
    <submittedName>
        <fullName evidence="3">DUF1766-domain-containing protein</fullName>
    </submittedName>
</protein>
<evidence type="ECO:0000259" key="2">
    <source>
        <dbReference type="SMART" id="SM00974"/>
    </source>
</evidence>
<feature type="region of interest" description="Disordered" evidence="1">
    <location>
        <begin position="613"/>
        <end position="637"/>
    </location>
</feature>
<dbReference type="Pfam" id="PF10544">
    <property type="entry name" value="T5orf172"/>
    <property type="match status" value="1"/>
</dbReference>